<feature type="compositionally biased region" description="Polar residues" evidence="1">
    <location>
        <begin position="483"/>
        <end position="493"/>
    </location>
</feature>
<evidence type="ECO:0000313" key="2">
    <source>
        <dbReference type="EMBL" id="KAK7443210.1"/>
    </source>
</evidence>
<evidence type="ECO:0000313" key="3">
    <source>
        <dbReference type="Proteomes" id="UP001498398"/>
    </source>
</evidence>
<comment type="caution">
    <text evidence="2">The sequence shown here is derived from an EMBL/GenBank/DDBJ whole genome shotgun (WGS) entry which is preliminary data.</text>
</comment>
<feature type="compositionally biased region" description="Basic and acidic residues" evidence="1">
    <location>
        <begin position="703"/>
        <end position="728"/>
    </location>
</feature>
<keyword evidence="3" id="KW-1185">Reference proteome</keyword>
<feature type="region of interest" description="Disordered" evidence="1">
    <location>
        <begin position="1"/>
        <end position="22"/>
    </location>
</feature>
<feature type="compositionally biased region" description="Acidic residues" evidence="1">
    <location>
        <begin position="692"/>
        <end position="702"/>
    </location>
</feature>
<accession>A0ABR1J134</accession>
<feature type="compositionally biased region" description="Low complexity" evidence="1">
    <location>
        <begin position="500"/>
        <end position="509"/>
    </location>
</feature>
<feature type="region of interest" description="Disordered" evidence="1">
    <location>
        <begin position="483"/>
        <end position="536"/>
    </location>
</feature>
<feature type="region of interest" description="Disordered" evidence="1">
    <location>
        <begin position="690"/>
        <end position="787"/>
    </location>
</feature>
<evidence type="ECO:0008006" key="4">
    <source>
        <dbReference type="Google" id="ProtNLM"/>
    </source>
</evidence>
<dbReference type="Proteomes" id="UP001498398">
    <property type="component" value="Unassembled WGS sequence"/>
</dbReference>
<sequence>MPLTRQAKKLVDSESPEPEAEACPGEPIKYMVFHGGRRFNDSTHNPGANKGMGGKISFKWFDRLRLSIIAASFFGFRCMLTMESGLFNRDLNFVHFLPRTISPWIALEYAWGLYPGQINVDSYMNLAIMRTDLHHSFDFAVFLFLPSLGLLKKILSYSTKNSKSVKTKDKQMFLDAFSDKTWSYRFLSISFDKDRSIHRRKATSAIRSDNHTDEANEYERFDYPFDHPDLQNIESHVHPFFVTVNAYIQLLFLPKNEREALLKKEKSLRIVKEIGELWFKKPHETFTQTGKGRANEQLVGRRVSPLADALMTGKKFERLKGVYDRMVQFHDRARDAPRAFGDILAEETDTEDSLIGTKRKRKEVPLNNKRRRTMSTAGNTLSKDVDTGPSSILEEPSASAHIPTEAELVEDLKADLDSLSTSDHFIEMIIAVKDLCQGLAEELGSSRMRKTAVVTKDDLAKMNRQLKGLTKCVTTWRSPATLHSKSRSATRCQSLPPSPTKSSLSVVSPQAKKQLLSRKPISRTTNNTVHPAPTPKPTKVVLDCVLLPSISRHLHMKLEGKPSGWHGNDGGMMQTPNTSGRDLAFPSTSSKVQIRAAAAEKKLSGEYPPFPSFGNSYSSASRNEASSPRSLVGFSQVDQQRIIKAGKRAIVKDMSKKYDFKARGISKVWRMTQSLDETDAILADLCQRNEGSEIDDSDSDVESENKESPRKETGQNSQDHHSQLEGGKDRKKRRTDAASSLMKISPSELTFPKTPIRRTTRSQSLAPDNHNYFDRLPMSNPSRTAVTPRKLNLRTASSSSLFEKVITKEDNGIFHPLPGTRAAAYVASRQRAHSVAPETPTASTRRKLNQLLSPSLSTPSSSKKRTRTAGGSSSTSETTSAFKLNASPLTPHPSSRLQENRRH</sequence>
<reference evidence="2 3" key="1">
    <citation type="submission" date="2024-01" db="EMBL/GenBank/DDBJ databases">
        <title>A draft genome for the cacao thread blight pathogen Marasmiellus scandens.</title>
        <authorList>
            <person name="Baruah I.K."/>
            <person name="Leung J."/>
            <person name="Bukari Y."/>
            <person name="Amoako-Attah I."/>
            <person name="Meinhardt L.W."/>
            <person name="Bailey B.A."/>
            <person name="Cohen S.P."/>
        </authorList>
    </citation>
    <scope>NUCLEOTIDE SEQUENCE [LARGE SCALE GENOMIC DNA]</scope>
    <source>
        <strain evidence="2 3">GH-19</strain>
    </source>
</reference>
<dbReference type="EMBL" id="JBANRG010000055">
    <property type="protein sequence ID" value="KAK7443210.1"/>
    <property type="molecule type" value="Genomic_DNA"/>
</dbReference>
<feature type="compositionally biased region" description="Low complexity" evidence="1">
    <location>
        <begin position="851"/>
        <end position="861"/>
    </location>
</feature>
<feature type="compositionally biased region" description="Low complexity" evidence="1">
    <location>
        <begin position="868"/>
        <end position="881"/>
    </location>
</feature>
<proteinExistence type="predicted"/>
<evidence type="ECO:0000256" key="1">
    <source>
        <dbReference type="SAM" id="MobiDB-lite"/>
    </source>
</evidence>
<organism evidence="2 3">
    <name type="scientific">Marasmiellus scandens</name>
    <dbReference type="NCBI Taxonomy" id="2682957"/>
    <lineage>
        <taxon>Eukaryota</taxon>
        <taxon>Fungi</taxon>
        <taxon>Dikarya</taxon>
        <taxon>Basidiomycota</taxon>
        <taxon>Agaricomycotina</taxon>
        <taxon>Agaricomycetes</taxon>
        <taxon>Agaricomycetidae</taxon>
        <taxon>Agaricales</taxon>
        <taxon>Marasmiineae</taxon>
        <taxon>Omphalotaceae</taxon>
        <taxon>Marasmiellus</taxon>
    </lineage>
</organism>
<protein>
    <recommendedName>
        <fullName evidence="4">HNH nuclease domain-containing protein</fullName>
    </recommendedName>
</protein>
<gene>
    <name evidence="2" type="ORF">VKT23_015807</name>
</gene>
<feature type="region of interest" description="Disordered" evidence="1">
    <location>
        <begin position="368"/>
        <end position="389"/>
    </location>
</feature>
<name>A0ABR1J134_9AGAR</name>
<feature type="region of interest" description="Disordered" evidence="1">
    <location>
        <begin position="831"/>
        <end position="903"/>
    </location>
</feature>